<gene>
    <name evidence="5" type="ORF">AV274_4592</name>
</gene>
<feature type="domain" description="Endoplasmic reticulum vesicle transporter C-terminal" evidence="4">
    <location>
        <begin position="240"/>
        <end position="394"/>
    </location>
</feature>
<dbReference type="AlphaFoldDB" id="A0A196SC71"/>
<feature type="transmembrane region" description="Helical" evidence="2">
    <location>
        <begin position="190"/>
        <end position="209"/>
    </location>
</feature>
<evidence type="ECO:0000313" key="6">
    <source>
        <dbReference type="Proteomes" id="UP000078348"/>
    </source>
</evidence>
<dbReference type="OrthoDB" id="5547497at2759"/>
<feature type="transmembrane region" description="Helical" evidence="2">
    <location>
        <begin position="65"/>
        <end position="86"/>
    </location>
</feature>
<dbReference type="Pfam" id="PF07970">
    <property type="entry name" value="COPIIcoated_ERV"/>
    <property type="match status" value="1"/>
</dbReference>
<evidence type="ECO:0000256" key="1">
    <source>
        <dbReference type="ARBA" id="ARBA00005648"/>
    </source>
</evidence>
<dbReference type="PANTHER" id="PTHR10984:SF25">
    <property type="entry name" value="ENDOPLASMIC RETICULUM-GOLGI INTERMEDIATE COMPARTMENT PROTEIN 3"/>
    <property type="match status" value="1"/>
</dbReference>
<dbReference type="InterPro" id="IPR004853">
    <property type="entry name" value="Sugar_P_trans_dom"/>
</dbReference>
<comment type="similarity">
    <text evidence="1">Belongs to the ERGIC family.</text>
</comment>
<dbReference type="InterPro" id="IPR037185">
    <property type="entry name" value="EmrE-like"/>
</dbReference>
<dbReference type="STRING" id="478820.A0A196SC71"/>
<accession>A0A196SC71</accession>
<feature type="transmembrane region" description="Helical" evidence="2">
    <location>
        <begin position="40"/>
        <end position="58"/>
    </location>
</feature>
<feature type="domain" description="Sugar phosphate transporter" evidence="3">
    <location>
        <begin position="4"/>
        <end position="208"/>
    </location>
</feature>
<dbReference type="PANTHER" id="PTHR10984">
    <property type="entry name" value="ENDOPLASMIC RETICULUM-GOLGI INTERMEDIATE COMPARTMENT PROTEIN"/>
    <property type="match status" value="1"/>
</dbReference>
<dbReference type="InterPro" id="IPR045888">
    <property type="entry name" value="Erv"/>
</dbReference>
<evidence type="ECO:0000259" key="4">
    <source>
        <dbReference type="Pfam" id="PF07970"/>
    </source>
</evidence>
<sequence>MVTMSNLCLKYVEVSFYQISRSLGIPMIPLINYLLFGETTTLRTVLSCITVVIGYIAGVDGEVNFSLRGTLFGLGASAVGTFYTIYLKRYLSNVVDNSWLLTFYTNFNSCVILPFLCLLTGEIPVLWNHRTELTAHYFTWICVSGIIGLFVGITTYLQIQYTSSLSHNISGVMKNCIQTFMGAYVYGTHITAKGLFGILLVVGGSFSYAMERIQSNKNAESEQDKTLLLEKKQEESAIVEGEGNFHVALSNQQYGFGGHNHLYGKEELAQFNCSHKVNSLWFGSKERGDVNTLDGYEKNMNASFNHVTYFLKLIPVEEVPLHGSSRLRYEYSVTEYRQLVEGPGLFGRTSPGVYFKYQITPIRMRKEEYRTGLLQFYTTLCSIVGGVITMSGIVQSLLTHTVMPSKLD</sequence>
<evidence type="ECO:0000256" key="2">
    <source>
        <dbReference type="SAM" id="Phobius"/>
    </source>
</evidence>
<feature type="transmembrane region" description="Helical" evidence="2">
    <location>
        <begin position="137"/>
        <end position="159"/>
    </location>
</feature>
<keyword evidence="2" id="KW-0812">Transmembrane</keyword>
<comment type="caution">
    <text evidence="5">The sequence shown here is derived from an EMBL/GenBank/DDBJ whole genome shotgun (WGS) entry which is preliminary data.</text>
</comment>
<protein>
    <submittedName>
        <fullName evidence="5">GDP-fucose transporter</fullName>
    </submittedName>
</protein>
<proteinExistence type="inferred from homology"/>
<dbReference type="EMBL" id="LXWW01000336">
    <property type="protein sequence ID" value="OAO13717.1"/>
    <property type="molecule type" value="Genomic_DNA"/>
</dbReference>
<keyword evidence="6" id="KW-1185">Reference proteome</keyword>
<dbReference type="InterPro" id="IPR012936">
    <property type="entry name" value="Erv_C"/>
</dbReference>
<feature type="transmembrane region" description="Helical" evidence="2">
    <location>
        <begin position="106"/>
        <end position="125"/>
    </location>
</feature>
<dbReference type="SUPFAM" id="SSF103481">
    <property type="entry name" value="Multidrug resistance efflux transporter EmrE"/>
    <property type="match status" value="1"/>
</dbReference>
<dbReference type="GO" id="GO:0005783">
    <property type="term" value="C:endoplasmic reticulum"/>
    <property type="evidence" value="ECO:0007669"/>
    <property type="project" value="TreeGrafter"/>
</dbReference>
<dbReference type="GO" id="GO:0030134">
    <property type="term" value="C:COPII-coated ER to Golgi transport vesicle"/>
    <property type="evidence" value="ECO:0007669"/>
    <property type="project" value="TreeGrafter"/>
</dbReference>
<keyword evidence="2" id="KW-1133">Transmembrane helix</keyword>
<keyword evidence="2" id="KW-0472">Membrane</keyword>
<dbReference type="Pfam" id="PF03151">
    <property type="entry name" value="TPT"/>
    <property type="match status" value="1"/>
</dbReference>
<evidence type="ECO:0000313" key="5">
    <source>
        <dbReference type="EMBL" id="OAO13717.1"/>
    </source>
</evidence>
<feature type="transmembrane region" description="Helical" evidence="2">
    <location>
        <begin position="373"/>
        <end position="398"/>
    </location>
</feature>
<reference evidence="5 6" key="1">
    <citation type="submission" date="2016-05" db="EMBL/GenBank/DDBJ databases">
        <title>Nuclear genome of Blastocystis sp. subtype 1 NandII.</title>
        <authorList>
            <person name="Gentekaki E."/>
            <person name="Curtis B."/>
            <person name="Stairs C."/>
            <person name="Eme L."/>
            <person name="Herman E."/>
            <person name="Klimes V."/>
            <person name="Arias M.C."/>
            <person name="Elias M."/>
            <person name="Hilliou F."/>
            <person name="Klute M."/>
            <person name="Malik S.-B."/>
            <person name="Pightling A."/>
            <person name="Rachubinski R."/>
            <person name="Salas D."/>
            <person name="Schlacht A."/>
            <person name="Suga H."/>
            <person name="Archibald J."/>
            <person name="Ball S.G."/>
            <person name="Clark G."/>
            <person name="Dacks J."/>
            <person name="Van Der Giezen M."/>
            <person name="Tsaousis A."/>
            <person name="Roger A."/>
        </authorList>
    </citation>
    <scope>NUCLEOTIDE SEQUENCE [LARGE SCALE GENOMIC DNA]</scope>
    <source>
        <strain evidence="6">ATCC 50177 / NandII</strain>
    </source>
</reference>
<dbReference type="Proteomes" id="UP000078348">
    <property type="component" value="Unassembled WGS sequence"/>
</dbReference>
<evidence type="ECO:0000259" key="3">
    <source>
        <dbReference type="Pfam" id="PF03151"/>
    </source>
</evidence>
<name>A0A196SC71_BLAHN</name>
<organism evidence="5 6">
    <name type="scientific">Blastocystis sp. subtype 1 (strain ATCC 50177 / NandII)</name>
    <dbReference type="NCBI Taxonomy" id="478820"/>
    <lineage>
        <taxon>Eukaryota</taxon>
        <taxon>Sar</taxon>
        <taxon>Stramenopiles</taxon>
        <taxon>Bigyra</taxon>
        <taxon>Opalozoa</taxon>
        <taxon>Opalinata</taxon>
        <taxon>Blastocystidae</taxon>
        <taxon>Blastocystis</taxon>
    </lineage>
</organism>